<evidence type="ECO:0000259" key="3">
    <source>
        <dbReference type="PROSITE" id="PS51203"/>
    </source>
</evidence>
<sequence length="561" mass="62862">MLTPQFSCSQSDEAVILVIKTPYVKATDVEFFIDKCEFRLHINPYFLRLTFPHEVIENGKESARYDVGKGEITVSLPKAVPGQHFEDLDLLSKLLMPKAAALSVQDAAAGAARAGKGPLIEVLSSNEEMEEDGDGDEDEEEDEKEEDFDWELPQELPEPDLLTGVKYGFNNSYSGYASHVAELGRDIIDIDNIDQSTPTSRRQERLEKEDAKFDEDYYMSDFLHDDEIKRICKFKPKFWSALKKLQSEKGKQAARLIVEMDVVVPVVEALSVQDAPVEMNMVSAGGNLPVDMDTITPEHAALIANLRDQLMDPSKETITTASMESEAVSSNEPSAAASKEPVKWQPEPTAAEAPPSTSEPEWLTFTETERQEMISLPHRKLLLEPTSSKHLYLGLVDILFAYCYDHRTTEGDFTVESAWTIAKLSPTLSCFETFGTLEEVLVACIRRSLAYPLYRNLSLCTKVIEDVAVLLKLGKRALLKALLGVRRTLRGDEACFVFDRLYVEDYCLWIQSDFAKDAVLKGLGSEVNHYVVDKSKIGWDLGGLEELAKEIGDEEDESMQE</sequence>
<reference evidence="4 5" key="1">
    <citation type="journal article" date="2019" name="Sci. Rep.">
        <title>Comparative genomics of chytrid fungi reveal insights into the obligate biotrophic and pathogenic lifestyle of Synchytrium endobioticum.</title>
        <authorList>
            <person name="van de Vossenberg B.T.L.H."/>
            <person name="Warris S."/>
            <person name="Nguyen H.D.T."/>
            <person name="van Gent-Pelzer M.P.E."/>
            <person name="Joly D.L."/>
            <person name="van de Geest H.C."/>
            <person name="Bonants P.J.M."/>
            <person name="Smith D.S."/>
            <person name="Levesque C.A."/>
            <person name="van der Lee T.A.J."/>
        </authorList>
    </citation>
    <scope>NUCLEOTIDE SEQUENCE [LARGE SCALE GENOMIC DNA]</scope>
    <source>
        <strain evidence="4 5">CBS 675.73</strain>
    </source>
</reference>
<dbReference type="PROSITE" id="PS51203">
    <property type="entry name" value="CS"/>
    <property type="match status" value="1"/>
</dbReference>
<comment type="similarity">
    <text evidence="1">Belongs to the SHQ1 family.</text>
</comment>
<comment type="caution">
    <text evidence="4">The sequence shown here is derived from an EMBL/GenBank/DDBJ whole genome shotgun (WGS) entry which is preliminary data.</text>
</comment>
<dbReference type="STRING" id="246404.A0A507FCL0"/>
<proteinExistence type="inferred from homology"/>
<dbReference type="GO" id="GO:0005737">
    <property type="term" value="C:cytoplasm"/>
    <property type="evidence" value="ECO:0007669"/>
    <property type="project" value="TreeGrafter"/>
</dbReference>
<feature type="region of interest" description="Disordered" evidence="2">
    <location>
        <begin position="320"/>
        <end position="361"/>
    </location>
</feature>
<dbReference type="InterPro" id="IPR007052">
    <property type="entry name" value="CS_dom"/>
</dbReference>
<feature type="region of interest" description="Disordered" evidence="2">
    <location>
        <begin position="119"/>
        <end position="155"/>
    </location>
</feature>
<dbReference type="SUPFAM" id="SSF49764">
    <property type="entry name" value="HSP20-like chaperones"/>
    <property type="match status" value="1"/>
</dbReference>
<dbReference type="EMBL" id="QEAP01000149">
    <property type="protein sequence ID" value="TPX74023.1"/>
    <property type="molecule type" value="Genomic_DNA"/>
</dbReference>
<gene>
    <name evidence="4" type="ORF">CcCBS67573_g04704</name>
</gene>
<dbReference type="GO" id="GO:0000493">
    <property type="term" value="P:box H/ACA snoRNP assembly"/>
    <property type="evidence" value="ECO:0007669"/>
    <property type="project" value="InterPro"/>
</dbReference>
<accession>A0A507FCL0</accession>
<dbReference type="Pfam" id="PF04925">
    <property type="entry name" value="SHQ1"/>
    <property type="match status" value="1"/>
</dbReference>
<feature type="compositionally biased region" description="Low complexity" evidence="2">
    <location>
        <begin position="346"/>
        <end position="361"/>
    </location>
</feature>
<evidence type="ECO:0000256" key="2">
    <source>
        <dbReference type="SAM" id="MobiDB-lite"/>
    </source>
</evidence>
<evidence type="ECO:0000313" key="4">
    <source>
        <dbReference type="EMBL" id="TPX74023.1"/>
    </source>
</evidence>
<dbReference type="CDD" id="cd00298">
    <property type="entry name" value="ACD_sHsps_p23-like"/>
    <property type="match status" value="1"/>
</dbReference>
<dbReference type="PANTHER" id="PTHR12967">
    <property type="entry name" value="PROTEIN SHQ1 HOMOLOG"/>
    <property type="match status" value="1"/>
</dbReference>
<feature type="domain" description="CS" evidence="3">
    <location>
        <begin position="1"/>
        <end position="89"/>
    </location>
</feature>
<evidence type="ECO:0000256" key="1">
    <source>
        <dbReference type="ARBA" id="ARBA00005607"/>
    </source>
</evidence>
<dbReference type="Proteomes" id="UP000320333">
    <property type="component" value="Unassembled WGS sequence"/>
</dbReference>
<name>A0A507FCL0_9FUNG</name>
<protein>
    <recommendedName>
        <fullName evidence="3">CS domain-containing protein</fullName>
    </recommendedName>
</protein>
<dbReference type="Pfam" id="PF21413">
    <property type="entry name" value="SHQ1-like_CS"/>
    <property type="match status" value="1"/>
</dbReference>
<dbReference type="PANTHER" id="PTHR12967:SF0">
    <property type="entry name" value="PROTEIN SHQ1 HOMOLOG"/>
    <property type="match status" value="1"/>
</dbReference>
<dbReference type="InterPro" id="IPR048696">
    <property type="entry name" value="SHQ1-like_CS"/>
</dbReference>
<feature type="compositionally biased region" description="Acidic residues" evidence="2">
    <location>
        <begin position="127"/>
        <end position="152"/>
    </location>
</feature>
<keyword evidence="5" id="KW-1185">Reference proteome</keyword>
<dbReference type="GO" id="GO:0005654">
    <property type="term" value="C:nucleoplasm"/>
    <property type="evidence" value="ECO:0007669"/>
    <property type="project" value="TreeGrafter"/>
</dbReference>
<dbReference type="InterPro" id="IPR007009">
    <property type="entry name" value="Shq1_C"/>
</dbReference>
<organism evidence="4 5">
    <name type="scientific">Chytriomyces confervae</name>
    <dbReference type="NCBI Taxonomy" id="246404"/>
    <lineage>
        <taxon>Eukaryota</taxon>
        <taxon>Fungi</taxon>
        <taxon>Fungi incertae sedis</taxon>
        <taxon>Chytridiomycota</taxon>
        <taxon>Chytridiomycota incertae sedis</taxon>
        <taxon>Chytridiomycetes</taxon>
        <taxon>Chytridiales</taxon>
        <taxon>Chytriomycetaceae</taxon>
        <taxon>Chytriomyces</taxon>
    </lineage>
</organism>
<dbReference type="OrthoDB" id="73639at2759"/>
<dbReference type="InterPro" id="IPR039742">
    <property type="entry name" value="Shq1"/>
</dbReference>
<feature type="compositionally biased region" description="Polar residues" evidence="2">
    <location>
        <begin position="320"/>
        <end position="333"/>
    </location>
</feature>
<dbReference type="GO" id="GO:0051082">
    <property type="term" value="F:unfolded protein binding"/>
    <property type="evidence" value="ECO:0007669"/>
    <property type="project" value="TreeGrafter"/>
</dbReference>
<evidence type="ECO:0000313" key="5">
    <source>
        <dbReference type="Proteomes" id="UP000320333"/>
    </source>
</evidence>
<dbReference type="AlphaFoldDB" id="A0A507FCL0"/>
<dbReference type="InterPro" id="IPR008978">
    <property type="entry name" value="HSP20-like_chaperone"/>
</dbReference>
<dbReference type="Gene3D" id="2.60.40.790">
    <property type="match status" value="1"/>
</dbReference>